<evidence type="ECO:0000313" key="3">
    <source>
        <dbReference type="Proteomes" id="UP000644699"/>
    </source>
</evidence>
<reference evidence="2" key="1">
    <citation type="journal article" date="2014" name="Int. J. Syst. Evol. Microbiol.">
        <title>Complete genome sequence of Corynebacterium casei LMG S-19264T (=DSM 44701T), isolated from a smear-ripened cheese.</title>
        <authorList>
            <consortium name="US DOE Joint Genome Institute (JGI-PGF)"/>
            <person name="Walter F."/>
            <person name="Albersmeier A."/>
            <person name="Kalinowski J."/>
            <person name="Ruckert C."/>
        </authorList>
    </citation>
    <scope>NUCLEOTIDE SEQUENCE</scope>
    <source>
        <strain evidence="2">CGMCC 1.15367</strain>
    </source>
</reference>
<sequence>MRKMIIALAALLAAPVLAGAPAAQAETLIISNDRYDGPRHVERRWHDDRYDRDWRHRRPDRVTERRYLDDRRDRGCMTRKVIRFVDGERVVRTTRVCR</sequence>
<dbReference type="EMBL" id="BMIQ01000004">
    <property type="protein sequence ID" value="GGE09294.1"/>
    <property type="molecule type" value="Genomic_DNA"/>
</dbReference>
<evidence type="ECO:0008006" key="4">
    <source>
        <dbReference type="Google" id="ProtNLM"/>
    </source>
</evidence>
<comment type="caution">
    <text evidence="2">The sequence shown here is derived from an EMBL/GenBank/DDBJ whole genome shotgun (WGS) entry which is preliminary data.</text>
</comment>
<dbReference type="RefSeq" id="WP_188909910.1">
    <property type="nucleotide sequence ID" value="NZ_BMIQ01000004.1"/>
</dbReference>
<proteinExistence type="predicted"/>
<name>A0A917E6Y1_9HYPH</name>
<keyword evidence="3" id="KW-1185">Reference proteome</keyword>
<feature type="chain" id="PRO_5037656838" description="YpeB-like protein with protease inhibitory function" evidence="1">
    <location>
        <begin position="26"/>
        <end position="98"/>
    </location>
</feature>
<evidence type="ECO:0000313" key="2">
    <source>
        <dbReference type="EMBL" id="GGE09294.1"/>
    </source>
</evidence>
<dbReference type="AlphaFoldDB" id="A0A917E6Y1"/>
<evidence type="ECO:0000256" key="1">
    <source>
        <dbReference type="SAM" id="SignalP"/>
    </source>
</evidence>
<organism evidence="2 3">
    <name type="scientific">Aureimonas endophytica</name>
    <dbReference type="NCBI Taxonomy" id="2027858"/>
    <lineage>
        <taxon>Bacteria</taxon>
        <taxon>Pseudomonadati</taxon>
        <taxon>Pseudomonadota</taxon>
        <taxon>Alphaproteobacteria</taxon>
        <taxon>Hyphomicrobiales</taxon>
        <taxon>Aurantimonadaceae</taxon>
        <taxon>Aureimonas</taxon>
    </lineage>
</organism>
<dbReference type="Proteomes" id="UP000644699">
    <property type="component" value="Unassembled WGS sequence"/>
</dbReference>
<protein>
    <recommendedName>
        <fullName evidence="4">YpeB-like protein with protease inhibitory function</fullName>
    </recommendedName>
</protein>
<gene>
    <name evidence="2" type="ORF">GCM10011390_30470</name>
</gene>
<accession>A0A917E6Y1</accession>
<feature type="signal peptide" evidence="1">
    <location>
        <begin position="1"/>
        <end position="25"/>
    </location>
</feature>
<keyword evidence="1" id="KW-0732">Signal</keyword>
<reference evidence="2" key="2">
    <citation type="submission" date="2020-09" db="EMBL/GenBank/DDBJ databases">
        <authorList>
            <person name="Sun Q."/>
            <person name="Zhou Y."/>
        </authorList>
    </citation>
    <scope>NUCLEOTIDE SEQUENCE</scope>
    <source>
        <strain evidence="2">CGMCC 1.15367</strain>
    </source>
</reference>